<evidence type="ECO:0000313" key="4">
    <source>
        <dbReference type="EMBL" id="OSX64519.1"/>
    </source>
</evidence>
<dbReference type="Pfam" id="PF00651">
    <property type="entry name" value="BTB"/>
    <property type="match status" value="1"/>
</dbReference>
<accession>A0A1X6N796</accession>
<dbReference type="Proteomes" id="UP000194127">
    <property type="component" value="Unassembled WGS sequence"/>
</dbReference>
<evidence type="ECO:0000313" key="5">
    <source>
        <dbReference type="Proteomes" id="UP000194127"/>
    </source>
</evidence>
<dbReference type="InterPro" id="IPR000210">
    <property type="entry name" value="BTB/POZ_dom"/>
</dbReference>
<evidence type="ECO:0000256" key="2">
    <source>
        <dbReference type="SAM" id="SignalP"/>
    </source>
</evidence>
<feature type="signal peptide" evidence="2">
    <location>
        <begin position="1"/>
        <end position="19"/>
    </location>
</feature>
<dbReference type="Pfam" id="PF01464">
    <property type="entry name" value="SLT"/>
    <property type="match status" value="1"/>
</dbReference>
<feature type="compositionally biased region" description="Basic residues" evidence="1">
    <location>
        <begin position="30"/>
        <end position="43"/>
    </location>
</feature>
<dbReference type="GeneID" id="36323742"/>
<dbReference type="Gene3D" id="3.30.710.10">
    <property type="entry name" value="Potassium Channel Kv1.1, Chain A"/>
    <property type="match status" value="1"/>
</dbReference>
<feature type="region of interest" description="Disordered" evidence="1">
    <location>
        <begin position="27"/>
        <end position="54"/>
    </location>
</feature>
<evidence type="ECO:0000259" key="3">
    <source>
        <dbReference type="PROSITE" id="PS50097"/>
    </source>
</evidence>
<sequence>MHLVAHFFLLALAIECVCASHAHLDDSRTHRQSQHSRLARRANGRCGAQRQDKVRLRTASPPVRLPDPAQTEQNLNDASIPSFVLNVTSNVINVQSACGPTGATPNVTPISGPNGNIDWLNCGVGDGGWRPPFVTANDIIAKDLDAALLEPGSPFTACSAYVATFKKYATKYGVPPILIAAIAMQESTCNANTVGGAGEQGLMQLTQDKCGSAPNGNCKDVDYNIKTGTKYFSTVLKNNNGNVLLTLGNYNGWPAGMTYYFRVRPLHRPKGPAVDVRTTSTTNAATESANKKKERDPPTTQAGTAVAKAREGAHGPAAVCAAEEGADLPQNMDNAQRVDDLWYDDGSVVLIAQDRAFRVHRSILSQQSSVFRDMFSIPQSSDVVNMDGCPTVELADDAFMLEHLLRAIYNRFFFLPCATQSANEVVRIGTSIASLSHKYDIPPLMKEAIVRLEEIYSTKFEDHNRYRVDEDPMDDGTAIFVINVARRIEPSPLDRILPVAFYYCRRTGQLPMSPLVYGIRRGPCSPPEKLSDEDLARVLRGKSELELSMTLAFTEVLLPPDANFGTRCRNLLSCRDELNQLMRCVMASIPTAQILADCPDHFYTGLCVVCREHVKRALSSSRRKVWGNLKVLFAL</sequence>
<dbReference type="Gene3D" id="1.10.530.10">
    <property type="match status" value="1"/>
</dbReference>
<dbReference type="InterPro" id="IPR023346">
    <property type="entry name" value="Lysozyme-like_dom_sf"/>
</dbReference>
<keyword evidence="5" id="KW-1185">Reference proteome</keyword>
<proteinExistence type="predicted"/>
<dbReference type="PANTHER" id="PTHR37423:SF2">
    <property type="entry name" value="MEMBRANE-BOUND LYTIC MUREIN TRANSGLYCOSYLASE C"/>
    <property type="match status" value="1"/>
</dbReference>
<dbReference type="SUPFAM" id="SSF53955">
    <property type="entry name" value="Lysozyme-like"/>
    <property type="match status" value="1"/>
</dbReference>
<reference evidence="4 5" key="1">
    <citation type="submission" date="2017-04" db="EMBL/GenBank/DDBJ databases">
        <title>Genome Sequence of the Model Brown-Rot Fungus Postia placenta SB12.</title>
        <authorList>
            <consortium name="DOE Joint Genome Institute"/>
            <person name="Gaskell J."/>
            <person name="Kersten P."/>
            <person name="Larrondo L.F."/>
            <person name="Canessa P."/>
            <person name="Martinez D."/>
            <person name="Hibbett D."/>
            <person name="Schmoll M."/>
            <person name="Kubicek C.P."/>
            <person name="Martinez A.T."/>
            <person name="Yadav J."/>
            <person name="Master E."/>
            <person name="Magnuson J.K."/>
            <person name="James T."/>
            <person name="Yaver D."/>
            <person name="Berka R."/>
            <person name="Labutti K."/>
            <person name="Lipzen A."/>
            <person name="Aerts A."/>
            <person name="Barry K."/>
            <person name="Henrissat B."/>
            <person name="Blanchette R."/>
            <person name="Grigoriev I."/>
            <person name="Cullen D."/>
        </authorList>
    </citation>
    <scope>NUCLEOTIDE SEQUENCE [LARGE SCALE GENOMIC DNA]</scope>
    <source>
        <strain evidence="4 5">MAD-698-R-SB12</strain>
    </source>
</reference>
<keyword evidence="4" id="KW-0378">Hydrolase</keyword>
<dbReference type="SUPFAM" id="SSF54695">
    <property type="entry name" value="POZ domain"/>
    <property type="match status" value="1"/>
</dbReference>
<protein>
    <submittedName>
        <fullName evidence="4">Glycoside hydrolase family 23 protein</fullName>
    </submittedName>
</protein>
<dbReference type="AlphaFoldDB" id="A0A1X6N796"/>
<feature type="chain" id="PRO_5010862234" evidence="2">
    <location>
        <begin position="20"/>
        <end position="635"/>
    </location>
</feature>
<feature type="domain" description="BTB" evidence="3">
    <location>
        <begin position="346"/>
        <end position="417"/>
    </location>
</feature>
<feature type="region of interest" description="Disordered" evidence="1">
    <location>
        <begin position="271"/>
        <end position="303"/>
    </location>
</feature>
<dbReference type="EMBL" id="KZ110594">
    <property type="protein sequence ID" value="OSX64519.1"/>
    <property type="molecule type" value="Genomic_DNA"/>
</dbReference>
<feature type="compositionally biased region" description="Low complexity" evidence="1">
    <location>
        <begin position="278"/>
        <end position="288"/>
    </location>
</feature>
<dbReference type="OrthoDB" id="2537480at2759"/>
<keyword evidence="2" id="KW-0732">Signal</keyword>
<dbReference type="CDD" id="cd18186">
    <property type="entry name" value="BTB_POZ_ZBTB_KLHL-like"/>
    <property type="match status" value="1"/>
</dbReference>
<dbReference type="InterPro" id="IPR011333">
    <property type="entry name" value="SKP1/BTB/POZ_sf"/>
</dbReference>
<dbReference type="RefSeq" id="XP_024341313.1">
    <property type="nucleotide sequence ID" value="XM_024478792.1"/>
</dbReference>
<dbReference type="InterPro" id="IPR008258">
    <property type="entry name" value="Transglycosylase_SLT_dom_1"/>
</dbReference>
<gene>
    <name evidence="4" type="ORF">POSPLADRAFT_1045549</name>
</gene>
<evidence type="ECO:0000256" key="1">
    <source>
        <dbReference type="SAM" id="MobiDB-lite"/>
    </source>
</evidence>
<name>A0A1X6N796_9APHY</name>
<dbReference type="GO" id="GO:0016787">
    <property type="term" value="F:hydrolase activity"/>
    <property type="evidence" value="ECO:0007669"/>
    <property type="project" value="UniProtKB-KW"/>
</dbReference>
<organism evidence="4 5">
    <name type="scientific">Postia placenta MAD-698-R-SB12</name>
    <dbReference type="NCBI Taxonomy" id="670580"/>
    <lineage>
        <taxon>Eukaryota</taxon>
        <taxon>Fungi</taxon>
        <taxon>Dikarya</taxon>
        <taxon>Basidiomycota</taxon>
        <taxon>Agaricomycotina</taxon>
        <taxon>Agaricomycetes</taxon>
        <taxon>Polyporales</taxon>
        <taxon>Adustoporiaceae</taxon>
        <taxon>Rhodonia</taxon>
    </lineage>
</organism>
<dbReference type="PROSITE" id="PS50097">
    <property type="entry name" value="BTB"/>
    <property type="match status" value="1"/>
</dbReference>
<dbReference type="SMART" id="SM00225">
    <property type="entry name" value="BTB"/>
    <property type="match status" value="1"/>
</dbReference>
<dbReference type="PANTHER" id="PTHR37423">
    <property type="entry name" value="SOLUBLE LYTIC MUREIN TRANSGLYCOSYLASE-RELATED"/>
    <property type="match status" value="1"/>
</dbReference>